<protein>
    <recommendedName>
        <fullName evidence="3">DUF192 domain-containing protein</fullName>
    </recommendedName>
</protein>
<keyword evidence="2" id="KW-1185">Reference proteome</keyword>
<dbReference type="PANTHER" id="PTHR37953:SF1">
    <property type="entry name" value="UPF0127 PROTEIN MJ1496"/>
    <property type="match status" value="1"/>
</dbReference>
<gene>
    <name evidence="1" type="ORF">HNQ94_003612</name>
</gene>
<dbReference type="InterPro" id="IPR038695">
    <property type="entry name" value="Saro_0823-like_sf"/>
</dbReference>
<dbReference type="Proteomes" id="UP000581688">
    <property type="component" value="Unassembled WGS sequence"/>
</dbReference>
<proteinExistence type="predicted"/>
<dbReference type="InterPro" id="IPR003795">
    <property type="entry name" value="DUF192"/>
</dbReference>
<dbReference type="Gene3D" id="2.60.120.1140">
    <property type="entry name" value="Protein of unknown function DUF192"/>
    <property type="match status" value="1"/>
</dbReference>
<evidence type="ECO:0000313" key="2">
    <source>
        <dbReference type="Proteomes" id="UP000581688"/>
    </source>
</evidence>
<reference evidence="1 2" key="1">
    <citation type="submission" date="2020-08" db="EMBL/GenBank/DDBJ databases">
        <title>Genomic Encyclopedia of Type Strains, Phase IV (KMG-IV): sequencing the most valuable type-strain genomes for metagenomic binning, comparative biology and taxonomic classification.</title>
        <authorList>
            <person name="Goeker M."/>
        </authorList>
    </citation>
    <scope>NUCLEOTIDE SEQUENCE [LARGE SCALE GENOMIC DNA]</scope>
    <source>
        <strain evidence="1 2">DSM 19612</strain>
    </source>
</reference>
<evidence type="ECO:0000313" key="1">
    <source>
        <dbReference type="EMBL" id="MBB6455117.1"/>
    </source>
</evidence>
<dbReference type="PANTHER" id="PTHR37953">
    <property type="entry name" value="UPF0127 PROTEIN MJ1496"/>
    <property type="match status" value="1"/>
</dbReference>
<evidence type="ECO:0008006" key="3">
    <source>
        <dbReference type="Google" id="ProtNLM"/>
    </source>
</evidence>
<dbReference type="RefSeq" id="WP_174497589.1">
    <property type="nucleotide sequence ID" value="NZ_CADDWK010000016.1"/>
</dbReference>
<dbReference type="AlphaFoldDB" id="A0A841QA56"/>
<sequence>MKLLNLNTNHVLADEVWQAHSFFKRLKGLMFTKEFGTGCALHIKPCQSIHSFFMNYPIDVLYINEWNEVVAFDQTFPPGKVGKKYRHVKSVLELPAGTIEKSNIEIGHKISFKNE</sequence>
<dbReference type="EMBL" id="JACHGH010000015">
    <property type="protein sequence ID" value="MBB6455117.1"/>
    <property type="molecule type" value="Genomic_DNA"/>
</dbReference>
<accession>A0A841QA56</accession>
<comment type="caution">
    <text evidence="1">The sequence shown here is derived from an EMBL/GenBank/DDBJ whole genome shotgun (WGS) entry which is preliminary data.</text>
</comment>
<name>A0A841QA56_9BACI</name>
<organism evidence="1 2">
    <name type="scientific">Salirhabdus euzebyi</name>
    <dbReference type="NCBI Taxonomy" id="394506"/>
    <lineage>
        <taxon>Bacteria</taxon>
        <taxon>Bacillati</taxon>
        <taxon>Bacillota</taxon>
        <taxon>Bacilli</taxon>
        <taxon>Bacillales</taxon>
        <taxon>Bacillaceae</taxon>
        <taxon>Salirhabdus</taxon>
    </lineage>
</organism>
<dbReference type="Pfam" id="PF02643">
    <property type="entry name" value="DUF192"/>
    <property type="match status" value="1"/>
</dbReference>